<accession>A0A914WL04</accession>
<sequence length="94" mass="10139">MKRNDIISKTFLSSSSSAGADTTNAAVFFGKEIQPKTGWTSGPAPRHGVPSSPRRAICPFVSLTTGEQQQQQYYERNSTLGVHLPANEEEADGV</sequence>
<protein>
    <submittedName>
        <fullName evidence="3">Uncharacterized protein</fullName>
    </submittedName>
</protein>
<evidence type="ECO:0000313" key="2">
    <source>
        <dbReference type="Proteomes" id="UP000887566"/>
    </source>
</evidence>
<dbReference type="WBParaSite" id="PSAMB.scaffold4446size14571.g24362.t1">
    <property type="protein sequence ID" value="PSAMB.scaffold4446size14571.g24362.t1"/>
    <property type="gene ID" value="PSAMB.scaffold4446size14571.g24362"/>
</dbReference>
<evidence type="ECO:0000256" key="1">
    <source>
        <dbReference type="SAM" id="MobiDB-lite"/>
    </source>
</evidence>
<organism evidence="2 3">
    <name type="scientific">Plectus sambesii</name>
    <dbReference type="NCBI Taxonomy" id="2011161"/>
    <lineage>
        <taxon>Eukaryota</taxon>
        <taxon>Metazoa</taxon>
        <taxon>Ecdysozoa</taxon>
        <taxon>Nematoda</taxon>
        <taxon>Chromadorea</taxon>
        <taxon>Plectida</taxon>
        <taxon>Plectina</taxon>
        <taxon>Plectoidea</taxon>
        <taxon>Plectidae</taxon>
        <taxon>Plectus</taxon>
    </lineage>
</organism>
<keyword evidence="2" id="KW-1185">Reference proteome</keyword>
<dbReference type="AlphaFoldDB" id="A0A914WL04"/>
<reference evidence="3" key="1">
    <citation type="submission" date="2022-11" db="UniProtKB">
        <authorList>
            <consortium name="WormBaseParasite"/>
        </authorList>
    </citation>
    <scope>IDENTIFICATION</scope>
</reference>
<name>A0A914WL04_9BILA</name>
<feature type="region of interest" description="Disordered" evidence="1">
    <location>
        <begin position="35"/>
        <end position="54"/>
    </location>
</feature>
<dbReference type="Proteomes" id="UP000887566">
    <property type="component" value="Unplaced"/>
</dbReference>
<proteinExistence type="predicted"/>
<evidence type="ECO:0000313" key="3">
    <source>
        <dbReference type="WBParaSite" id="PSAMB.scaffold4446size14571.g24362.t1"/>
    </source>
</evidence>